<accession>A0A5C7IDP1</accession>
<dbReference type="EMBL" id="VAHF01000003">
    <property type="protein sequence ID" value="TXG67165.1"/>
    <property type="molecule type" value="Genomic_DNA"/>
</dbReference>
<dbReference type="Proteomes" id="UP000323000">
    <property type="component" value="Chromosome 3"/>
</dbReference>
<organism evidence="1 2">
    <name type="scientific">Acer yangbiense</name>
    <dbReference type="NCBI Taxonomy" id="1000413"/>
    <lineage>
        <taxon>Eukaryota</taxon>
        <taxon>Viridiplantae</taxon>
        <taxon>Streptophyta</taxon>
        <taxon>Embryophyta</taxon>
        <taxon>Tracheophyta</taxon>
        <taxon>Spermatophyta</taxon>
        <taxon>Magnoliopsida</taxon>
        <taxon>eudicotyledons</taxon>
        <taxon>Gunneridae</taxon>
        <taxon>Pentapetalae</taxon>
        <taxon>rosids</taxon>
        <taxon>malvids</taxon>
        <taxon>Sapindales</taxon>
        <taxon>Sapindaceae</taxon>
        <taxon>Hippocastanoideae</taxon>
        <taxon>Acereae</taxon>
        <taxon>Acer</taxon>
    </lineage>
</organism>
<comment type="caution">
    <text evidence="1">The sequence shown here is derived from an EMBL/GenBank/DDBJ whole genome shotgun (WGS) entry which is preliminary data.</text>
</comment>
<dbReference type="OrthoDB" id="10474138at2759"/>
<protein>
    <submittedName>
        <fullName evidence="1">Uncharacterized protein</fullName>
    </submittedName>
</protein>
<name>A0A5C7IDP1_9ROSI</name>
<evidence type="ECO:0000313" key="1">
    <source>
        <dbReference type="EMBL" id="TXG67165.1"/>
    </source>
</evidence>
<dbReference type="AlphaFoldDB" id="A0A5C7IDP1"/>
<proteinExistence type="predicted"/>
<keyword evidence="2" id="KW-1185">Reference proteome</keyword>
<evidence type="ECO:0000313" key="2">
    <source>
        <dbReference type="Proteomes" id="UP000323000"/>
    </source>
</evidence>
<sequence>MNEFREVQDHIITWMEGLGSCGYSARPEMVQAPAHAYFAVVYTTAKAVVAVLATGEDKTLLTSPKPNRDEF</sequence>
<gene>
    <name evidence="1" type="ORF">EZV62_008440</name>
</gene>
<reference evidence="2" key="1">
    <citation type="journal article" date="2019" name="Gigascience">
        <title>De novo genome assembly of the endangered Acer yangbiense, a plant species with extremely small populations endemic to Yunnan Province, China.</title>
        <authorList>
            <person name="Yang J."/>
            <person name="Wariss H.M."/>
            <person name="Tao L."/>
            <person name="Zhang R."/>
            <person name="Yun Q."/>
            <person name="Hollingsworth P."/>
            <person name="Dao Z."/>
            <person name="Luo G."/>
            <person name="Guo H."/>
            <person name="Ma Y."/>
            <person name="Sun W."/>
        </authorList>
    </citation>
    <scope>NUCLEOTIDE SEQUENCE [LARGE SCALE GENOMIC DNA]</scope>
    <source>
        <strain evidence="2">cv. Malutang</strain>
    </source>
</reference>